<proteinExistence type="predicted"/>
<evidence type="ECO:0000313" key="2">
    <source>
        <dbReference type="EMBL" id="MDP2502597.1"/>
    </source>
</evidence>
<comment type="caution">
    <text evidence="2">The sequence shown here is derived from an EMBL/GenBank/DDBJ whole genome shotgun (WGS) entry which is preliminary data.</text>
</comment>
<evidence type="ECO:0000313" key="3">
    <source>
        <dbReference type="Proteomes" id="UP001177935"/>
    </source>
</evidence>
<dbReference type="Proteomes" id="UP001177935">
    <property type="component" value="Unassembled WGS sequence"/>
</dbReference>
<reference evidence="2" key="1">
    <citation type="submission" date="2023-07" db="EMBL/GenBank/DDBJ databases">
        <title>Genome content predicts the carbon catabolic preferences of heterotrophic bacteria.</title>
        <authorList>
            <person name="Gralka M."/>
        </authorList>
    </citation>
    <scope>NUCLEOTIDE SEQUENCE</scope>
    <source>
        <strain evidence="2">6E02</strain>
    </source>
</reference>
<accession>A0AB35N1S6</accession>
<gene>
    <name evidence="2" type="ORF">Q8W42_17925</name>
</gene>
<protein>
    <submittedName>
        <fullName evidence="2">Uncharacterized protein</fullName>
    </submittedName>
</protein>
<feature type="chain" id="PRO_5044261331" evidence="1">
    <location>
        <begin position="21"/>
        <end position="167"/>
    </location>
</feature>
<evidence type="ECO:0000256" key="1">
    <source>
        <dbReference type="SAM" id="SignalP"/>
    </source>
</evidence>
<dbReference type="RefSeq" id="WP_102561926.1">
    <property type="nucleotide sequence ID" value="NZ_CAWNUI010000092.1"/>
</dbReference>
<feature type="signal peptide" evidence="1">
    <location>
        <begin position="1"/>
        <end position="20"/>
    </location>
</feature>
<keyword evidence="1" id="KW-0732">Signal</keyword>
<dbReference type="AlphaFoldDB" id="A0AB35N1S6"/>
<organism evidence="2 3">
    <name type="scientific">Vibrio splendidus</name>
    <dbReference type="NCBI Taxonomy" id="29497"/>
    <lineage>
        <taxon>Bacteria</taxon>
        <taxon>Pseudomonadati</taxon>
        <taxon>Pseudomonadota</taxon>
        <taxon>Gammaproteobacteria</taxon>
        <taxon>Vibrionales</taxon>
        <taxon>Vibrionaceae</taxon>
        <taxon>Vibrio</taxon>
    </lineage>
</organism>
<name>A0AB35N1S6_VIBSP</name>
<dbReference type="EMBL" id="JAUYVL010000012">
    <property type="protein sequence ID" value="MDP2502597.1"/>
    <property type="molecule type" value="Genomic_DNA"/>
</dbReference>
<sequence>MKIMKALLAVLIMIPLSAHASENELEAKEQSSALELEMNLVIVAKDGQSMQTLDIGNIELFRGAKVGTTHVNQGKDFFLAYAVPADGSSIEKPKFDVSITLVSDVFDGKNESSGYVQTMEPHQIFVMTTKDSDVIEYQFDNVELGKPLSKKKKSSRGKSTRINLQLK</sequence>